<feature type="region of interest" description="Disordered" evidence="1">
    <location>
        <begin position="1"/>
        <end position="27"/>
    </location>
</feature>
<feature type="compositionally biased region" description="Low complexity" evidence="1">
    <location>
        <begin position="1"/>
        <end position="14"/>
    </location>
</feature>
<gene>
    <name evidence="2" type="ORF">METZ01_LOCUS475032</name>
</gene>
<reference evidence="2" key="1">
    <citation type="submission" date="2018-05" db="EMBL/GenBank/DDBJ databases">
        <authorList>
            <person name="Lanie J.A."/>
            <person name="Ng W.-L."/>
            <person name="Kazmierczak K.M."/>
            <person name="Andrzejewski T.M."/>
            <person name="Davidsen T.M."/>
            <person name="Wayne K.J."/>
            <person name="Tettelin H."/>
            <person name="Glass J.I."/>
            <person name="Rusch D."/>
            <person name="Podicherti R."/>
            <person name="Tsui H.-C.T."/>
            <person name="Winkler M.E."/>
        </authorList>
    </citation>
    <scope>NUCLEOTIDE SEQUENCE</scope>
</reference>
<evidence type="ECO:0000256" key="1">
    <source>
        <dbReference type="SAM" id="MobiDB-lite"/>
    </source>
</evidence>
<organism evidence="2">
    <name type="scientific">marine metagenome</name>
    <dbReference type="NCBI Taxonomy" id="408172"/>
    <lineage>
        <taxon>unclassified sequences</taxon>
        <taxon>metagenomes</taxon>
        <taxon>ecological metagenomes</taxon>
    </lineage>
</organism>
<feature type="non-terminal residue" evidence="2">
    <location>
        <position position="1"/>
    </location>
</feature>
<name>A0A383BS43_9ZZZZ</name>
<feature type="non-terminal residue" evidence="2">
    <location>
        <position position="27"/>
    </location>
</feature>
<evidence type="ECO:0000313" key="2">
    <source>
        <dbReference type="EMBL" id="SVE22178.1"/>
    </source>
</evidence>
<sequence>HGRSRGSNAGSGARRSCDVGRPRASAL</sequence>
<accession>A0A383BS43</accession>
<dbReference type="EMBL" id="UINC01202398">
    <property type="protein sequence ID" value="SVE22178.1"/>
    <property type="molecule type" value="Genomic_DNA"/>
</dbReference>
<dbReference type="AlphaFoldDB" id="A0A383BS43"/>
<protein>
    <submittedName>
        <fullName evidence="2">Uncharacterized protein</fullName>
    </submittedName>
</protein>
<proteinExistence type="predicted"/>